<evidence type="ECO:0000313" key="13">
    <source>
        <dbReference type="EMBL" id="EEN47557.1"/>
    </source>
</evidence>
<dbReference type="Pfam" id="PF00530">
    <property type="entry name" value="SRCR"/>
    <property type="match status" value="1"/>
</dbReference>
<dbReference type="FunFam" id="2.10.25.10:FF:000122">
    <property type="entry name" value="Protein crumbs homolog 2"/>
    <property type="match status" value="1"/>
</dbReference>
<dbReference type="InterPro" id="IPR001304">
    <property type="entry name" value="C-type_lectin-like"/>
</dbReference>
<dbReference type="InterPro" id="IPR001190">
    <property type="entry name" value="SRCR"/>
</dbReference>
<dbReference type="PANTHER" id="PTHR48071:SF18">
    <property type="entry name" value="DELETED IN MALIGNANT BRAIN TUMORS 1 PROTEIN-RELATED"/>
    <property type="match status" value="1"/>
</dbReference>
<dbReference type="Gene3D" id="3.10.100.10">
    <property type="entry name" value="Mannose-Binding Protein A, subunit A"/>
    <property type="match status" value="1"/>
</dbReference>
<accession>C3ZIV6</accession>
<keyword evidence="4" id="KW-0677">Repeat</keyword>
<dbReference type="GO" id="GO:0005509">
    <property type="term" value="F:calcium ion binding"/>
    <property type="evidence" value="ECO:0007669"/>
    <property type="project" value="InterPro"/>
</dbReference>
<dbReference type="PROSITE" id="PS50041">
    <property type="entry name" value="C_TYPE_LECTIN_2"/>
    <property type="match status" value="1"/>
</dbReference>
<organism>
    <name type="scientific">Branchiostoma floridae</name>
    <name type="common">Florida lancelet</name>
    <name type="synonym">Amphioxus</name>
    <dbReference type="NCBI Taxonomy" id="7739"/>
    <lineage>
        <taxon>Eukaryota</taxon>
        <taxon>Metazoa</taxon>
        <taxon>Chordata</taxon>
        <taxon>Cephalochordata</taxon>
        <taxon>Leptocardii</taxon>
        <taxon>Amphioxiformes</taxon>
        <taxon>Branchiostomatidae</taxon>
        <taxon>Branchiostoma</taxon>
    </lineage>
</organism>
<evidence type="ECO:0000256" key="6">
    <source>
        <dbReference type="ARBA" id="ARBA00023180"/>
    </source>
</evidence>
<evidence type="ECO:0000259" key="11">
    <source>
        <dbReference type="PROSITE" id="PS50049"/>
    </source>
</evidence>
<comment type="caution">
    <text evidence="8">Lacks conserved residue(s) required for the propagation of feature annotation.</text>
</comment>
<dbReference type="InParanoid" id="C3ZIV6"/>
<dbReference type="InterPro" id="IPR008983">
    <property type="entry name" value="Tumour_necrosis_fac-like_dom"/>
</dbReference>
<feature type="disulfide bond" evidence="8">
    <location>
        <begin position="207"/>
        <end position="217"/>
    </location>
</feature>
<dbReference type="InterPro" id="IPR000152">
    <property type="entry name" value="EGF-type_Asp/Asn_hydroxyl_site"/>
</dbReference>
<feature type="domain" description="SRCR" evidence="12">
    <location>
        <begin position="137"/>
        <end position="238"/>
    </location>
</feature>
<sequence length="637" mass="71793">MSEKGRIVLSGTGVDAEVPRQKCCWVAFLSLCLLTVNSIVCIHLARRLAYVEGQLSKQTVSAGDETTTEVRFGYQTDTDMSGGVTGYPGTVAGINMKQNHLYDGPKLPPRKHQNRKKRSEPILKPLMDDLKNARVRIRLSGGQKQNEGRVELRAIAIGGVWGTVCSKGWDIHAANVLCRQLGLQRAVPITVDFGPGSGPVWLSDVSCTGNESNILECPQSKFGDNDCDHDDDVGVICDGPLADWTKHGSSYYRFLQSTFVTYTEARALCEAEDSKIAMPKDQAAHDFIVQYRNMFYTDINIWIGLNDMKVEGDFVWEDGTPLGNLSRWFPGQPNNDHGLQHCTVLTPETNRHPNQWRDDVCSAASTWGVICEKVSECNSSPCQNEGTCIDGVDHYICKCGRGWVGVHCEKHSTGGTHTVRRHDSVLTKNWEQFQPSDKFRFHSGVLTVFEEGDYYIYSQVYYLYNSKKSAVTSHSVMVVENDQDNPYRFLTCWKYMEETVPWNTCFTAGVIHLSPNNSVYLHMPCDGCVIKLDHDATFFGVMKLFDATSQRQPRGYYLVLDTDYVNYSVVYSCTNLYVGKFELLWILSRRRTLAVGYLEHIHDLLDSYGIDTTRIEVEYCDSGELGYCHQSSKFFNC</sequence>
<feature type="disulfide bond" evidence="7">
    <location>
        <begin position="399"/>
        <end position="408"/>
    </location>
</feature>
<dbReference type="PROSITE" id="PS01186">
    <property type="entry name" value="EGF_2"/>
    <property type="match status" value="1"/>
</dbReference>
<dbReference type="CDD" id="cd00037">
    <property type="entry name" value="CLECT"/>
    <property type="match status" value="1"/>
</dbReference>
<dbReference type="GO" id="GO:0006955">
    <property type="term" value="P:immune response"/>
    <property type="evidence" value="ECO:0007669"/>
    <property type="project" value="InterPro"/>
</dbReference>
<dbReference type="Gene3D" id="2.10.25.10">
    <property type="entry name" value="Laminin"/>
    <property type="match status" value="1"/>
</dbReference>
<dbReference type="Pfam" id="PF00229">
    <property type="entry name" value="TNF"/>
    <property type="match status" value="1"/>
</dbReference>
<protein>
    <recommendedName>
        <fullName evidence="14">C-type lectin domain-containing protein</fullName>
    </recommendedName>
</protein>
<dbReference type="InterPro" id="IPR016187">
    <property type="entry name" value="CTDL_fold"/>
</dbReference>
<dbReference type="AlphaFoldDB" id="C3ZIV6"/>
<dbReference type="InterPro" id="IPR000566">
    <property type="entry name" value="Lipocln_cytosolic_FA-bd_dom"/>
</dbReference>
<evidence type="ECO:0000259" key="9">
    <source>
        <dbReference type="PROSITE" id="PS50026"/>
    </source>
</evidence>
<keyword evidence="6" id="KW-0325">Glycoprotein</keyword>
<dbReference type="SUPFAM" id="SSF57196">
    <property type="entry name" value="EGF/Laminin"/>
    <property type="match status" value="1"/>
</dbReference>
<dbReference type="SMART" id="SM00202">
    <property type="entry name" value="SR"/>
    <property type="match status" value="1"/>
</dbReference>
<evidence type="ECO:0000256" key="2">
    <source>
        <dbReference type="ARBA" id="ARBA00022536"/>
    </source>
</evidence>
<dbReference type="PANTHER" id="PTHR48071">
    <property type="entry name" value="SRCR DOMAIN-CONTAINING PROTEIN"/>
    <property type="match status" value="1"/>
</dbReference>
<evidence type="ECO:0000256" key="7">
    <source>
        <dbReference type="PROSITE-ProRule" id="PRU00076"/>
    </source>
</evidence>
<dbReference type="eggNOG" id="KOG4297">
    <property type="taxonomic scope" value="Eukaryota"/>
</dbReference>
<evidence type="ECO:0008006" key="14">
    <source>
        <dbReference type="Google" id="ProtNLM"/>
    </source>
</evidence>
<dbReference type="InterPro" id="IPR000742">
    <property type="entry name" value="EGF"/>
</dbReference>
<keyword evidence="2 7" id="KW-0245">EGF-like domain</keyword>
<dbReference type="Pfam" id="PF00059">
    <property type="entry name" value="Lectin_C"/>
    <property type="match status" value="1"/>
</dbReference>
<dbReference type="EMBL" id="GG666629">
    <property type="protein sequence ID" value="EEN47557.1"/>
    <property type="molecule type" value="Genomic_DNA"/>
</dbReference>
<evidence type="ECO:0000256" key="5">
    <source>
        <dbReference type="ARBA" id="ARBA00023157"/>
    </source>
</evidence>
<evidence type="ECO:0000256" key="1">
    <source>
        <dbReference type="ARBA" id="ARBA00008670"/>
    </source>
</evidence>
<dbReference type="InterPro" id="IPR006052">
    <property type="entry name" value="TNF_dom"/>
</dbReference>
<dbReference type="SUPFAM" id="SSF56487">
    <property type="entry name" value="SRCR-like"/>
    <property type="match status" value="1"/>
</dbReference>
<evidence type="ECO:0000259" key="12">
    <source>
        <dbReference type="PROSITE" id="PS50287"/>
    </source>
</evidence>
<dbReference type="Gene3D" id="3.10.250.10">
    <property type="entry name" value="SRCR-like domain"/>
    <property type="match status" value="1"/>
</dbReference>
<dbReference type="PROSITE" id="PS50287">
    <property type="entry name" value="SRCR_2"/>
    <property type="match status" value="1"/>
</dbReference>
<dbReference type="GO" id="GO:0005164">
    <property type="term" value="F:tumor necrosis factor receptor binding"/>
    <property type="evidence" value="ECO:0007669"/>
    <property type="project" value="InterPro"/>
</dbReference>
<dbReference type="SMART" id="SM00034">
    <property type="entry name" value="CLECT"/>
    <property type="match status" value="1"/>
</dbReference>
<dbReference type="InterPro" id="IPR016186">
    <property type="entry name" value="C-type_lectin-like/link_sf"/>
</dbReference>
<reference evidence="13" key="1">
    <citation type="journal article" date="2008" name="Nature">
        <title>The amphioxus genome and the evolution of the chordate karyotype.</title>
        <authorList>
            <consortium name="US DOE Joint Genome Institute (JGI-PGF)"/>
            <person name="Putnam N.H."/>
            <person name="Butts T."/>
            <person name="Ferrier D.E.K."/>
            <person name="Furlong R.F."/>
            <person name="Hellsten U."/>
            <person name="Kawashima T."/>
            <person name="Robinson-Rechavi M."/>
            <person name="Shoguchi E."/>
            <person name="Terry A."/>
            <person name="Yu J.-K."/>
            <person name="Benito-Gutierrez E.L."/>
            <person name="Dubchak I."/>
            <person name="Garcia-Fernandez J."/>
            <person name="Gibson-Brown J.J."/>
            <person name="Grigoriev I.V."/>
            <person name="Horton A.C."/>
            <person name="de Jong P.J."/>
            <person name="Jurka J."/>
            <person name="Kapitonov V.V."/>
            <person name="Kohara Y."/>
            <person name="Kuroki Y."/>
            <person name="Lindquist E."/>
            <person name="Lucas S."/>
            <person name="Osoegawa K."/>
            <person name="Pennacchio L.A."/>
            <person name="Salamov A.A."/>
            <person name="Satou Y."/>
            <person name="Sauka-Spengler T."/>
            <person name="Schmutz J."/>
            <person name="Shin-I T."/>
            <person name="Toyoda A."/>
            <person name="Bronner-Fraser M."/>
            <person name="Fujiyama A."/>
            <person name="Holland L.Z."/>
            <person name="Holland P.W.H."/>
            <person name="Satoh N."/>
            <person name="Rokhsar D.S."/>
        </authorList>
    </citation>
    <scope>NUCLEOTIDE SEQUENCE [LARGE SCALE GENOMIC DNA]</scope>
    <source>
        <strain evidence="13">S238N-H82</strain>
        <tissue evidence="13">Testes</tissue>
    </source>
</reference>
<dbReference type="SUPFAM" id="SSF56436">
    <property type="entry name" value="C-type lectin-like"/>
    <property type="match status" value="1"/>
</dbReference>
<dbReference type="InterPro" id="IPR012674">
    <property type="entry name" value="Calycin"/>
</dbReference>
<dbReference type="SUPFAM" id="SSF49842">
    <property type="entry name" value="TNF-like"/>
    <property type="match status" value="1"/>
</dbReference>
<dbReference type="PROSITE" id="PS50049">
    <property type="entry name" value="THD_2"/>
    <property type="match status" value="1"/>
</dbReference>
<proteinExistence type="inferred from homology"/>
<feature type="domain" description="C-type lectin" evidence="10">
    <location>
        <begin position="247"/>
        <end position="362"/>
    </location>
</feature>
<dbReference type="InterPro" id="IPR036772">
    <property type="entry name" value="SRCR-like_dom_sf"/>
</dbReference>
<dbReference type="Pfam" id="PF00008">
    <property type="entry name" value="EGF"/>
    <property type="match status" value="1"/>
</dbReference>
<gene>
    <name evidence="13" type="ORF">BRAFLDRAFT_92776</name>
</gene>
<dbReference type="Pfam" id="PF00061">
    <property type="entry name" value="Lipocalin"/>
    <property type="match status" value="1"/>
</dbReference>
<dbReference type="Gene3D" id="2.60.120.40">
    <property type="match status" value="1"/>
</dbReference>
<evidence type="ECO:0000256" key="8">
    <source>
        <dbReference type="PROSITE-ProRule" id="PRU00196"/>
    </source>
</evidence>
<dbReference type="SMART" id="SM00179">
    <property type="entry name" value="EGF_CA"/>
    <property type="match status" value="1"/>
</dbReference>
<evidence type="ECO:0000259" key="10">
    <source>
        <dbReference type="PROSITE" id="PS50041"/>
    </source>
</evidence>
<keyword evidence="5 8" id="KW-1015">Disulfide bond</keyword>
<feature type="domain" description="EGF-like" evidence="9">
    <location>
        <begin position="373"/>
        <end position="409"/>
    </location>
</feature>
<dbReference type="PROSITE" id="PS00022">
    <property type="entry name" value="EGF_1"/>
    <property type="match status" value="1"/>
</dbReference>
<feature type="domain" description="THD" evidence="11">
    <location>
        <begin position="404"/>
        <end position="544"/>
    </location>
</feature>
<name>C3ZIV6_BRAFL</name>
<dbReference type="CDD" id="cd00054">
    <property type="entry name" value="EGF_CA"/>
    <property type="match status" value="1"/>
</dbReference>
<evidence type="ECO:0000256" key="3">
    <source>
        <dbReference type="ARBA" id="ARBA00022729"/>
    </source>
</evidence>
<dbReference type="PROSITE" id="PS00010">
    <property type="entry name" value="ASX_HYDROXYL"/>
    <property type="match status" value="1"/>
</dbReference>
<dbReference type="FunFam" id="3.10.250.10:FF:000001">
    <property type="entry name" value="Lysyl oxidase 4 isoform X1"/>
    <property type="match status" value="1"/>
</dbReference>
<dbReference type="SUPFAM" id="SSF50814">
    <property type="entry name" value="Lipocalins"/>
    <property type="match status" value="1"/>
</dbReference>
<dbReference type="GO" id="GO:0016020">
    <property type="term" value="C:membrane"/>
    <property type="evidence" value="ECO:0007669"/>
    <property type="project" value="InterPro"/>
</dbReference>
<dbReference type="PRINTS" id="PR00258">
    <property type="entry name" value="SPERACTRCPTR"/>
</dbReference>
<comment type="similarity">
    <text evidence="1">Belongs to the tumor necrosis factor family.</text>
</comment>
<dbReference type="PROSITE" id="PS50026">
    <property type="entry name" value="EGF_3"/>
    <property type="match status" value="1"/>
</dbReference>
<dbReference type="SMART" id="SM00181">
    <property type="entry name" value="EGF"/>
    <property type="match status" value="1"/>
</dbReference>
<keyword evidence="3" id="KW-0732">Signal</keyword>
<evidence type="ECO:0000256" key="4">
    <source>
        <dbReference type="ARBA" id="ARBA00022737"/>
    </source>
</evidence>
<dbReference type="InterPro" id="IPR001881">
    <property type="entry name" value="EGF-like_Ca-bd_dom"/>
</dbReference>